<dbReference type="EMBL" id="QCZG01000001">
    <property type="protein sequence ID" value="PWA13338.1"/>
    <property type="molecule type" value="Genomic_DNA"/>
</dbReference>
<accession>A0A2U1K8C9</accession>
<evidence type="ECO:0008006" key="6">
    <source>
        <dbReference type="Google" id="ProtNLM"/>
    </source>
</evidence>
<evidence type="ECO:0000313" key="5">
    <source>
        <dbReference type="Proteomes" id="UP000245998"/>
    </source>
</evidence>
<dbReference type="AlphaFoldDB" id="A0A2U1K8C9"/>
<sequence length="113" mass="12677">MLANCKGFTLIEATVSLAMITMIIAATAPLFTTVLQERQTVKQQLFAYEVIQNTLEEYRTTNEKPIAESPISKDGTDYLLTVRQDTESVIEICIKWKGKNGRNYEECGTGSHI</sequence>
<name>A0A2U1K8C9_9BACI</name>
<evidence type="ECO:0000256" key="2">
    <source>
        <dbReference type="ARBA" id="ARBA00023287"/>
    </source>
</evidence>
<reference evidence="4 5" key="1">
    <citation type="submission" date="2018-04" db="EMBL/GenBank/DDBJ databases">
        <title>Camelliibacillus theae gen. nov., sp. nov., isolated from Pu'er tea.</title>
        <authorList>
            <person name="Niu L."/>
        </authorList>
    </citation>
    <scope>NUCLEOTIDE SEQUENCE [LARGE SCALE GENOMIC DNA]</scope>
    <source>
        <strain evidence="4 5">T8</strain>
    </source>
</reference>
<dbReference type="PROSITE" id="PS00409">
    <property type="entry name" value="PROKAR_NTER_METHYL"/>
    <property type="match status" value="1"/>
</dbReference>
<evidence type="ECO:0000313" key="4">
    <source>
        <dbReference type="EMBL" id="PWA13338.1"/>
    </source>
</evidence>
<protein>
    <recommendedName>
        <fullName evidence="6">Type II secretion system protein</fullName>
    </recommendedName>
</protein>
<feature type="transmembrane region" description="Helical" evidence="3">
    <location>
        <begin position="15"/>
        <end position="35"/>
    </location>
</feature>
<dbReference type="Proteomes" id="UP000245998">
    <property type="component" value="Unassembled WGS sequence"/>
</dbReference>
<dbReference type="InterPro" id="IPR012902">
    <property type="entry name" value="N_methyl_site"/>
</dbReference>
<dbReference type="GO" id="GO:0030420">
    <property type="term" value="P:establishment of competence for transformation"/>
    <property type="evidence" value="ECO:0007669"/>
    <property type="project" value="UniProtKB-KW"/>
</dbReference>
<dbReference type="RefSeq" id="WP_116552843.1">
    <property type="nucleotide sequence ID" value="NZ_QCZG01000001.1"/>
</dbReference>
<comment type="subcellular location">
    <subcellularLocation>
        <location evidence="1">Cell surface</location>
    </subcellularLocation>
</comment>
<dbReference type="SUPFAM" id="SSF54523">
    <property type="entry name" value="Pili subunits"/>
    <property type="match status" value="1"/>
</dbReference>
<organism evidence="4 5">
    <name type="scientific">Pueribacillus theae</name>
    <dbReference type="NCBI Taxonomy" id="2171751"/>
    <lineage>
        <taxon>Bacteria</taxon>
        <taxon>Bacillati</taxon>
        <taxon>Bacillota</taxon>
        <taxon>Bacilli</taxon>
        <taxon>Bacillales</taxon>
        <taxon>Bacillaceae</taxon>
        <taxon>Pueribacillus</taxon>
    </lineage>
</organism>
<proteinExistence type="predicted"/>
<dbReference type="Pfam" id="PF07963">
    <property type="entry name" value="N_methyl"/>
    <property type="match status" value="1"/>
</dbReference>
<keyword evidence="2" id="KW-0178">Competence</keyword>
<evidence type="ECO:0000256" key="1">
    <source>
        <dbReference type="ARBA" id="ARBA00004241"/>
    </source>
</evidence>
<gene>
    <name evidence="4" type="ORF">DCC39_00115</name>
</gene>
<dbReference type="OrthoDB" id="2935070at2"/>
<keyword evidence="3" id="KW-1133">Transmembrane helix</keyword>
<evidence type="ECO:0000256" key="3">
    <source>
        <dbReference type="SAM" id="Phobius"/>
    </source>
</evidence>
<keyword evidence="3" id="KW-0472">Membrane</keyword>
<keyword evidence="5" id="KW-1185">Reference proteome</keyword>
<comment type="caution">
    <text evidence="4">The sequence shown here is derived from an EMBL/GenBank/DDBJ whole genome shotgun (WGS) entry which is preliminary data.</text>
</comment>
<dbReference type="InterPro" id="IPR045584">
    <property type="entry name" value="Pilin-like"/>
</dbReference>
<dbReference type="GO" id="GO:0009986">
    <property type="term" value="C:cell surface"/>
    <property type="evidence" value="ECO:0007669"/>
    <property type="project" value="UniProtKB-SubCell"/>
</dbReference>
<keyword evidence="3" id="KW-0812">Transmembrane</keyword>